<dbReference type="Proteomes" id="UP000015106">
    <property type="component" value="Chromosome 6"/>
</dbReference>
<name>A0A8R7UUA4_TRIUA</name>
<proteinExistence type="predicted"/>
<dbReference type="EnsemblPlants" id="TuG1812G0600002123.01.T01">
    <property type="protein sequence ID" value="TuG1812G0600002123.01.T01"/>
    <property type="gene ID" value="TuG1812G0600002123.01"/>
</dbReference>
<feature type="compositionally biased region" description="Low complexity" evidence="1">
    <location>
        <begin position="39"/>
        <end position="60"/>
    </location>
</feature>
<keyword evidence="3" id="KW-1185">Reference proteome</keyword>
<sequence length="60" mass="6375">MQHMVFLLPRPCPIGCRPTTVVAPPEQATTGLQPSPAGSRRPFLKSPSFPSSSLLSLSSL</sequence>
<protein>
    <submittedName>
        <fullName evidence="2">Uncharacterized protein</fullName>
    </submittedName>
</protein>
<dbReference type="AlphaFoldDB" id="A0A8R7UUA4"/>
<organism evidence="2 3">
    <name type="scientific">Triticum urartu</name>
    <name type="common">Red wild einkorn</name>
    <name type="synonym">Crithodium urartu</name>
    <dbReference type="NCBI Taxonomy" id="4572"/>
    <lineage>
        <taxon>Eukaryota</taxon>
        <taxon>Viridiplantae</taxon>
        <taxon>Streptophyta</taxon>
        <taxon>Embryophyta</taxon>
        <taxon>Tracheophyta</taxon>
        <taxon>Spermatophyta</taxon>
        <taxon>Magnoliopsida</taxon>
        <taxon>Liliopsida</taxon>
        <taxon>Poales</taxon>
        <taxon>Poaceae</taxon>
        <taxon>BOP clade</taxon>
        <taxon>Pooideae</taxon>
        <taxon>Triticodae</taxon>
        <taxon>Triticeae</taxon>
        <taxon>Triticinae</taxon>
        <taxon>Triticum</taxon>
    </lineage>
</organism>
<evidence type="ECO:0000313" key="3">
    <source>
        <dbReference type="Proteomes" id="UP000015106"/>
    </source>
</evidence>
<reference evidence="3" key="1">
    <citation type="journal article" date="2013" name="Nature">
        <title>Draft genome of the wheat A-genome progenitor Triticum urartu.</title>
        <authorList>
            <person name="Ling H.Q."/>
            <person name="Zhao S."/>
            <person name="Liu D."/>
            <person name="Wang J."/>
            <person name="Sun H."/>
            <person name="Zhang C."/>
            <person name="Fan H."/>
            <person name="Li D."/>
            <person name="Dong L."/>
            <person name="Tao Y."/>
            <person name="Gao C."/>
            <person name="Wu H."/>
            <person name="Li Y."/>
            <person name="Cui Y."/>
            <person name="Guo X."/>
            <person name="Zheng S."/>
            <person name="Wang B."/>
            <person name="Yu K."/>
            <person name="Liang Q."/>
            <person name="Yang W."/>
            <person name="Lou X."/>
            <person name="Chen J."/>
            <person name="Feng M."/>
            <person name="Jian J."/>
            <person name="Zhang X."/>
            <person name="Luo G."/>
            <person name="Jiang Y."/>
            <person name="Liu J."/>
            <person name="Wang Z."/>
            <person name="Sha Y."/>
            <person name="Zhang B."/>
            <person name="Wu H."/>
            <person name="Tang D."/>
            <person name="Shen Q."/>
            <person name="Xue P."/>
            <person name="Zou S."/>
            <person name="Wang X."/>
            <person name="Liu X."/>
            <person name="Wang F."/>
            <person name="Yang Y."/>
            <person name="An X."/>
            <person name="Dong Z."/>
            <person name="Zhang K."/>
            <person name="Zhang X."/>
            <person name="Luo M.C."/>
            <person name="Dvorak J."/>
            <person name="Tong Y."/>
            <person name="Wang J."/>
            <person name="Yang H."/>
            <person name="Li Z."/>
            <person name="Wang D."/>
            <person name="Zhang A."/>
            <person name="Wang J."/>
        </authorList>
    </citation>
    <scope>NUCLEOTIDE SEQUENCE</scope>
    <source>
        <strain evidence="3">cv. G1812</strain>
    </source>
</reference>
<dbReference type="Gramene" id="TuG1812G0600002123.01.T01">
    <property type="protein sequence ID" value="TuG1812G0600002123.01.T01"/>
    <property type="gene ID" value="TuG1812G0600002123.01"/>
</dbReference>
<accession>A0A8R7UUA4</accession>
<feature type="region of interest" description="Disordered" evidence="1">
    <location>
        <begin position="25"/>
        <end position="60"/>
    </location>
</feature>
<reference evidence="2" key="2">
    <citation type="submission" date="2018-03" db="EMBL/GenBank/DDBJ databases">
        <title>The Triticum urartu genome reveals the dynamic nature of wheat genome evolution.</title>
        <authorList>
            <person name="Ling H."/>
            <person name="Ma B."/>
            <person name="Shi X."/>
            <person name="Liu H."/>
            <person name="Dong L."/>
            <person name="Sun H."/>
            <person name="Cao Y."/>
            <person name="Gao Q."/>
            <person name="Zheng S."/>
            <person name="Li Y."/>
            <person name="Yu Y."/>
            <person name="Du H."/>
            <person name="Qi M."/>
            <person name="Li Y."/>
            <person name="Yu H."/>
            <person name="Cui Y."/>
            <person name="Wang N."/>
            <person name="Chen C."/>
            <person name="Wu H."/>
            <person name="Zhao Y."/>
            <person name="Zhang J."/>
            <person name="Li Y."/>
            <person name="Zhou W."/>
            <person name="Zhang B."/>
            <person name="Hu W."/>
            <person name="Eijk M."/>
            <person name="Tang J."/>
            <person name="Witsenboer H."/>
            <person name="Zhao S."/>
            <person name="Li Z."/>
            <person name="Zhang A."/>
            <person name="Wang D."/>
            <person name="Liang C."/>
        </authorList>
    </citation>
    <scope>NUCLEOTIDE SEQUENCE [LARGE SCALE GENOMIC DNA]</scope>
    <source>
        <strain evidence="2">cv. G1812</strain>
    </source>
</reference>
<evidence type="ECO:0000256" key="1">
    <source>
        <dbReference type="SAM" id="MobiDB-lite"/>
    </source>
</evidence>
<reference evidence="2" key="3">
    <citation type="submission" date="2022-06" db="UniProtKB">
        <authorList>
            <consortium name="EnsemblPlants"/>
        </authorList>
    </citation>
    <scope>IDENTIFICATION</scope>
</reference>
<evidence type="ECO:0000313" key="2">
    <source>
        <dbReference type="EnsemblPlants" id="TuG1812G0600002123.01.T01"/>
    </source>
</evidence>